<dbReference type="Proteomes" id="UP000030185">
    <property type="component" value="Unassembled WGS sequence"/>
</dbReference>
<comment type="caution">
    <text evidence="3">The sequence shown here is derived from an EMBL/GenBank/DDBJ whole genome shotgun (WGS) entry which is preliminary data.</text>
</comment>
<dbReference type="OrthoDB" id="9112061at2"/>
<evidence type="ECO:0000256" key="1">
    <source>
        <dbReference type="SAM" id="SignalP"/>
    </source>
</evidence>
<accession>A0A098LJS6</accession>
<dbReference type="PANTHER" id="PTHR37017:SF11">
    <property type="entry name" value="ESTERASE_LIPASE_THIOESTERASE DOMAIN-CONTAINING PROTEIN"/>
    <property type="match status" value="1"/>
</dbReference>
<dbReference type="Pfam" id="PF12697">
    <property type="entry name" value="Abhydrolase_6"/>
    <property type="match status" value="1"/>
</dbReference>
<keyword evidence="4" id="KW-1185">Reference proteome</keyword>
<dbReference type="Gene3D" id="3.40.50.1820">
    <property type="entry name" value="alpha/beta hydrolase"/>
    <property type="match status" value="1"/>
</dbReference>
<evidence type="ECO:0000259" key="2">
    <source>
        <dbReference type="Pfam" id="PF12697"/>
    </source>
</evidence>
<feature type="chain" id="PRO_5005417462" description="AB hydrolase-1 domain-containing protein" evidence="1">
    <location>
        <begin position="20"/>
        <end position="250"/>
    </location>
</feature>
<dbReference type="PANTHER" id="PTHR37017">
    <property type="entry name" value="AB HYDROLASE-1 DOMAIN-CONTAINING PROTEIN-RELATED"/>
    <property type="match status" value="1"/>
</dbReference>
<dbReference type="RefSeq" id="WP_052430299.1">
    <property type="nucleotide sequence ID" value="NZ_BBLT01000007.1"/>
</dbReference>
<dbReference type="eggNOG" id="COG1073">
    <property type="taxonomic scope" value="Bacteria"/>
</dbReference>
<feature type="domain" description="AB hydrolase-1" evidence="2">
    <location>
        <begin position="27"/>
        <end position="139"/>
    </location>
</feature>
<dbReference type="STRING" id="153721.MYP_3572"/>
<dbReference type="AlphaFoldDB" id="A0A098LJS6"/>
<sequence length="250" mass="28030">MKAIIFLLASIILSTASFGQKHSPRTLLFVHGAWDGGWDYAKVDSIYRTKGDVVYRPTLTGLGERVHLSNANINLTTYITDIVNVIKFENLHNVILVGHSFGGMVISGVAEQIPERISQLIYLDAMVPNDGESAKDVCGVLWNHFIPFIKDSMVLYPFGTNKSTYPTDVPQPLKTYTEPLKISNPLVKNIPTSFIQMTKDGKSESAYNAMGLNKAKERNWKIYPFEGGHYSMREQPGNLVKKLEQVLKEH</sequence>
<proteinExistence type="predicted"/>
<dbReference type="InterPro" id="IPR029058">
    <property type="entry name" value="AB_hydrolase_fold"/>
</dbReference>
<keyword evidence="1" id="KW-0732">Signal</keyword>
<evidence type="ECO:0000313" key="4">
    <source>
        <dbReference type="Proteomes" id="UP000030185"/>
    </source>
</evidence>
<protein>
    <recommendedName>
        <fullName evidence="2">AB hydrolase-1 domain-containing protein</fullName>
    </recommendedName>
</protein>
<name>A0A098LJS6_9BACT</name>
<dbReference type="InterPro" id="IPR052897">
    <property type="entry name" value="Sec-Metab_Biosynth_Hydrolase"/>
</dbReference>
<dbReference type="SUPFAM" id="SSF53474">
    <property type="entry name" value="alpha/beta-Hydrolases"/>
    <property type="match status" value="1"/>
</dbReference>
<gene>
    <name evidence="3" type="ORF">MYP_3572</name>
</gene>
<dbReference type="EMBL" id="BBLT01000007">
    <property type="protein sequence ID" value="GAL86343.1"/>
    <property type="molecule type" value="Genomic_DNA"/>
</dbReference>
<evidence type="ECO:0000313" key="3">
    <source>
        <dbReference type="EMBL" id="GAL86343.1"/>
    </source>
</evidence>
<dbReference type="InterPro" id="IPR000073">
    <property type="entry name" value="AB_hydrolase_1"/>
</dbReference>
<organism evidence="3 4">
    <name type="scientific">Sporocytophaga myxococcoides</name>
    <dbReference type="NCBI Taxonomy" id="153721"/>
    <lineage>
        <taxon>Bacteria</taxon>
        <taxon>Pseudomonadati</taxon>
        <taxon>Bacteroidota</taxon>
        <taxon>Cytophagia</taxon>
        <taxon>Cytophagales</taxon>
        <taxon>Cytophagaceae</taxon>
        <taxon>Sporocytophaga</taxon>
    </lineage>
</organism>
<feature type="signal peptide" evidence="1">
    <location>
        <begin position="1"/>
        <end position="19"/>
    </location>
</feature>
<reference evidence="3 4" key="1">
    <citation type="submission" date="2014-09" db="EMBL/GenBank/DDBJ databases">
        <title>Sporocytophaga myxococcoides PG-01 genome sequencing.</title>
        <authorList>
            <person name="Liu L."/>
            <person name="Gao P.J."/>
            <person name="Chen G.J."/>
            <person name="Wang L.S."/>
        </authorList>
    </citation>
    <scope>NUCLEOTIDE SEQUENCE [LARGE SCALE GENOMIC DNA]</scope>
    <source>
        <strain evidence="3 4">PG-01</strain>
    </source>
</reference>